<sequence>MLTLVSCKKDYTCECSAYSYSSSEIYLNVSEKDAKSKCEDLETSIHKEGEGIPGMNQVKCSIN</sequence>
<reference evidence="1 2" key="1">
    <citation type="journal article" date="2019" name="Int. J. Syst. Evol. Microbiol.">
        <title>The Global Catalogue of Microorganisms (GCM) 10K type strain sequencing project: providing services to taxonomists for standard genome sequencing and annotation.</title>
        <authorList>
            <consortium name="The Broad Institute Genomics Platform"/>
            <consortium name="The Broad Institute Genome Sequencing Center for Infectious Disease"/>
            <person name="Wu L."/>
            <person name="Ma J."/>
        </authorList>
    </citation>
    <scope>NUCLEOTIDE SEQUENCE [LARGE SCALE GENOMIC DNA]</scope>
    <source>
        <strain evidence="1 2">JCM 16083</strain>
    </source>
</reference>
<keyword evidence="2" id="KW-1185">Reference proteome</keyword>
<name>A0ABN1MUT6_9FLAO</name>
<protein>
    <submittedName>
        <fullName evidence="1">Uncharacterized protein</fullName>
    </submittedName>
</protein>
<organism evidence="1 2">
    <name type="scientific">Wandonia haliotis</name>
    <dbReference type="NCBI Taxonomy" id="574963"/>
    <lineage>
        <taxon>Bacteria</taxon>
        <taxon>Pseudomonadati</taxon>
        <taxon>Bacteroidota</taxon>
        <taxon>Flavobacteriia</taxon>
        <taxon>Flavobacteriales</taxon>
        <taxon>Crocinitomicaceae</taxon>
        <taxon>Wandonia</taxon>
    </lineage>
</organism>
<evidence type="ECO:0000313" key="2">
    <source>
        <dbReference type="Proteomes" id="UP001501126"/>
    </source>
</evidence>
<dbReference type="EMBL" id="BAAAFH010000022">
    <property type="protein sequence ID" value="GAA0876648.1"/>
    <property type="molecule type" value="Genomic_DNA"/>
</dbReference>
<accession>A0ABN1MUT6</accession>
<comment type="caution">
    <text evidence="1">The sequence shown here is derived from an EMBL/GenBank/DDBJ whole genome shotgun (WGS) entry which is preliminary data.</text>
</comment>
<evidence type="ECO:0000313" key="1">
    <source>
        <dbReference type="EMBL" id="GAA0876648.1"/>
    </source>
</evidence>
<gene>
    <name evidence="1" type="ORF">GCM10009118_30580</name>
</gene>
<proteinExistence type="predicted"/>
<dbReference type="Proteomes" id="UP001501126">
    <property type="component" value="Unassembled WGS sequence"/>
</dbReference>